<feature type="compositionally biased region" description="Pro residues" evidence="1">
    <location>
        <begin position="480"/>
        <end position="504"/>
    </location>
</feature>
<name>A0A1C6WBT4_PLACE</name>
<reference evidence="2" key="1">
    <citation type="submission" date="2016-08" db="EMBL/GenBank/DDBJ databases">
        <authorList>
            <consortium name="Pathogen Informatics"/>
        </authorList>
    </citation>
    <scope>NUCLEOTIDE SEQUENCE</scope>
    <source>
        <strain evidence="2">DS</strain>
    </source>
</reference>
<organism evidence="2">
    <name type="scientific">Plasmodium chabaudi adami</name>
    <dbReference type="NCBI Taxonomy" id="5826"/>
    <lineage>
        <taxon>Eukaryota</taxon>
        <taxon>Sar</taxon>
        <taxon>Alveolata</taxon>
        <taxon>Apicomplexa</taxon>
        <taxon>Aconoidasida</taxon>
        <taxon>Haemosporida</taxon>
        <taxon>Plasmodiidae</taxon>
        <taxon>Plasmodium</taxon>
        <taxon>Plasmodium (Vinckeia)</taxon>
    </lineage>
</organism>
<proteinExistence type="predicted"/>
<gene>
    <name evidence="2" type="ORF">PCHDS_000500200</name>
</gene>
<feature type="compositionally biased region" description="Low complexity" evidence="1">
    <location>
        <begin position="868"/>
        <end position="879"/>
    </location>
</feature>
<feature type="compositionally biased region" description="Low complexity" evidence="1">
    <location>
        <begin position="939"/>
        <end position="966"/>
    </location>
</feature>
<feature type="compositionally biased region" description="Low complexity" evidence="1">
    <location>
        <begin position="366"/>
        <end position="388"/>
    </location>
</feature>
<feature type="compositionally biased region" description="Low complexity" evidence="1">
    <location>
        <begin position="614"/>
        <end position="659"/>
    </location>
</feature>
<feature type="compositionally biased region" description="Low complexity" evidence="1">
    <location>
        <begin position="456"/>
        <end position="466"/>
    </location>
</feature>
<feature type="compositionally biased region" description="Polar residues" evidence="1">
    <location>
        <begin position="728"/>
        <end position="748"/>
    </location>
</feature>
<feature type="region of interest" description="Disordered" evidence="1">
    <location>
        <begin position="794"/>
        <end position="995"/>
    </location>
</feature>
<dbReference type="AlphaFoldDB" id="A0A1C6WBT4"/>
<feature type="non-terminal residue" evidence="2">
    <location>
        <position position="995"/>
    </location>
</feature>
<feature type="compositionally biased region" description="Polar residues" evidence="1">
    <location>
        <begin position="819"/>
        <end position="848"/>
    </location>
</feature>
<evidence type="ECO:0000256" key="1">
    <source>
        <dbReference type="SAM" id="MobiDB-lite"/>
    </source>
</evidence>
<dbReference type="EMBL" id="FMIN01000068">
    <property type="protein sequence ID" value="SCL84307.1"/>
    <property type="molecule type" value="Genomic_DNA"/>
</dbReference>
<feature type="compositionally biased region" description="Basic and acidic residues" evidence="1">
    <location>
        <begin position="849"/>
        <end position="859"/>
    </location>
</feature>
<protein>
    <submittedName>
        <fullName evidence="2">CIR protein</fullName>
    </submittedName>
</protein>
<feature type="compositionally biased region" description="Low complexity" evidence="1">
    <location>
        <begin position="904"/>
        <end position="915"/>
    </location>
</feature>
<feature type="compositionally biased region" description="Polar residues" evidence="1">
    <location>
        <begin position="923"/>
        <end position="932"/>
    </location>
</feature>
<feature type="compositionally biased region" description="Polar residues" evidence="1">
    <location>
        <begin position="886"/>
        <end position="903"/>
    </location>
</feature>
<accession>A0A1C6WBT4</accession>
<feature type="compositionally biased region" description="Low complexity" evidence="1">
    <location>
        <begin position="409"/>
        <end position="436"/>
    </location>
</feature>
<feature type="compositionally biased region" description="Polar residues" evidence="1">
    <location>
        <begin position="795"/>
        <end position="811"/>
    </location>
</feature>
<dbReference type="Proteomes" id="UP000507536">
    <property type="component" value="Unassembled WGS sequence"/>
</dbReference>
<feature type="compositionally biased region" description="Basic and acidic residues" evidence="1">
    <location>
        <begin position="259"/>
        <end position="277"/>
    </location>
</feature>
<feature type="compositionally biased region" description="Polar residues" evidence="1">
    <location>
        <begin position="439"/>
        <end position="449"/>
    </location>
</feature>
<feature type="compositionally biased region" description="Polar residues" evidence="1">
    <location>
        <begin position="660"/>
        <end position="673"/>
    </location>
</feature>
<feature type="compositionally biased region" description="Basic and acidic residues" evidence="1">
    <location>
        <begin position="555"/>
        <end position="579"/>
    </location>
</feature>
<feature type="compositionally biased region" description="Basic and acidic residues" evidence="1">
    <location>
        <begin position="709"/>
        <end position="725"/>
    </location>
</feature>
<feature type="compositionally biased region" description="Basic and acidic residues" evidence="1">
    <location>
        <begin position="314"/>
        <end position="334"/>
    </location>
</feature>
<feature type="compositionally biased region" description="Acidic residues" evidence="1">
    <location>
        <begin position="278"/>
        <end position="291"/>
    </location>
</feature>
<evidence type="ECO:0000313" key="2">
    <source>
        <dbReference type="EMBL" id="SCL84307.1"/>
    </source>
</evidence>
<feature type="compositionally biased region" description="Low complexity" evidence="1">
    <location>
        <begin position="292"/>
        <end position="303"/>
    </location>
</feature>
<feature type="compositionally biased region" description="Polar residues" evidence="1">
    <location>
        <begin position="580"/>
        <end position="608"/>
    </location>
</feature>
<feature type="compositionally biased region" description="Polar residues" evidence="1">
    <location>
        <begin position="336"/>
        <end position="365"/>
    </location>
</feature>
<feature type="region of interest" description="Disordered" evidence="1">
    <location>
        <begin position="259"/>
        <end position="765"/>
    </location>
</feature>
<sequence length="995" mass="108347">MSYNQACNLFRGLDELFDEGFGDVKELDSLSTLFNDYCPERGESKRCDTDYERISAVAGYLFMNFITDNDIDINNDNDYYIQYFVMWISNKLYEIATNNYKYLNQPHENNLDKSIGNFNFLNSRNDTRELKDANITIMNILYLLFKEICKAVWMDQGKKTEIYEHTTQITQCFIIYTELSKFVNPCSPYLELLDHLKTLYDDYREAAIQNKIHGKYTPELLRRFPEIDKTTQKFNFTSPECKKVHEQLIKNAQKLIKEEKEKEEGKGKTEKKEKINDYEEEEDDEEQDDDALSSLLKLLTSGDDNNKEPGNGKSQDKKLEKRDESKDSRSKPQDPGKSSKSITVTQTQSSKDAPHSTNVQSGTNLTPVTPAKPATTKPEAKNPKATKPAAPPKSQLKPETRQKTKQQPTTGRSSSTTSPTYTQTSSSTTASSGTKSESLKLSRSAESSNPQKETKTPTTQPEAQQKIAANVASPQTAPAKPAPAKPAPAKPAPAKPAPAKPAPAKPEDSKSTSAQTAAKKPTVPTQGKPASAQQSATSKPAPAQQSATLSSTESETSKTHGKNEIHGKSKNAEKNEISEKSITQSSSTKLTYGKSESGQSQHPTNKLAYTNPRAITTTSTDTKASTSITTSTNTKASTSITTSTNTKASTSITTSTDTKLSSGKQASEQSLPGQSVHAKPEPAKSPHGTITTTSEGVVTMPLIKSGSHRQNDDSKQSIRVKRSEVSEGLTNITTTESESTRDQSSSQHIIPEYSWGSSKKDAQTQRIQMNNSSLNHPPHVVKEKAQNQALGFKDQGNQQKDAPSVPNSGSDKSSDTHNRVGNTQGNADHINKTVSSSDIRNQHQFPNSKQRDVDGEQRAKNGVLADQGIISGSSGVGLNSSGGGTNISKQSQKVSPETTSAIMPSQSPSSQTSQPIMLPQTPPVTSLGTQTPSPKPLLQSEQIPSIPLSSSSPETTKTSPITITVSTDKKAETAMSSIESPLPGQNYDSKGLSRR</sequence>
<feature type="compositionally biased region" description="Low complexity" evidence="1">
    <location>
        <begin position="543"/>
        <end position="554"/>
    </location>
</feature>